<keyword evidence="1" id="KW-1133">Transmembrane helix</keyword>
<organism evidence="2 3">
    <name type="scientific">Gimesia alba</name>
    <dbReference type="NCBI Taxonomy" id="2527973"/>
    <lineage>
        <taxon>Bacteria</taxon>
        <taxon>Pseudomonadati</taxon>
        <taxon>Planctomycetota</taxon>
        <taxon>Planctomycetia</taxon>
        <taxon>Planctomycetales</taxon>
        <taxon>Planctomycetaceae</taxon>
        <taxon>Gimesia</taxon>
    </lineage>
</organism>
<accession>A0A517RHF2</accession>
<keyword evidence="3" id="KW-1185">Reference proteome</keyword>
<feature type="transmembrane region" description="Helical" evidence="1">
    <location>
        <begin position="12"/>
        <end position="30"/>
    </location>
</feature>
<proteinExistence type="predicted"/>
<evidence type="ECO:0000313" key="2">
    <source>
        <dbReference type="EMBL" id="QDT43298.1"/>
    </source>
</evidence>
<protein>
    <submittedName>
        <fullName evidence="2">Uncharacterized protein</fullName>
    </submittedName>
</protein>
<feature type="transmembrane region" description="Helical" evidence="1">
    <location>
        <begin position="50"/>
        <end position="71"/>
    </location>
</feature>
<dbReference type="RefSeq" id="WP_145217864.1">
    <property type="nucleotide sequence ID" value="NZ_CP036269.1"/>
</dbReference>
<dbReference type="EMBL" id="CP036269">
    <property type="protein sequence ID" value="QDT43298.1"/>
    <property type="molecule type" value="Genomic_DNA"/>
</dbReference>
<dbReference type="AlphaFoldDB" id="A0A517RHF2"/>
<keyword evidence="1" id="KW-0472">Membrane</keyword>
<evidence type="ECO:0000256" key="1">
    <source>
        <dbReference type="SAM" id="Phobius"/>
    </source>
</evidence>
<reference evidence="2 3" key="1">
    <citation type="submission" date="2019-02" db="EMBL/GenBank/DDBJ databases">
        <title>Deep-cultivation of Planctomycetes and their phenomic and genomic characterization uncovers novel biology.</title>
        <authorList>
            <person name="Wiegand S."/>
            <person name="Jogler M."/>
            <person name="Boedeker C."/>
            <person name="Pinto D."/>
            <person name="Vollmers J."/>
            <person name="Rivas-Marin E."/>
            <person name="Kohn T."/>
            <person name="Peeters S.H."/>
            <person name="Heuer A."/>
            <person name="Rast P."/>
            <person name="Oberbeckmann S."/>
            <person name="Bunk B."/>
            <person name="Jeske O."/>
            <person name="Meyerdierks A."/>
            <person name="Storesund J.E."/>
            <person name="Kallscheuer N."/>
            <person name="Luecker S."/>
            <person name="Lage O.M."/>
            <person name="Pohl T."/>
            <person name="Merkel B.J."/>
            <person name="Hornburger P."/>
            <person name="Mueller R.-W."/>
            <person name="Bruemmer F."/>
            <person name="Labrenz M."/>
            <person name="Spormann A.M."/>
            <person name="Op den Camp H."/>
            <person name="Overmann J."/>
            <person name="Amann R."/>
            <person name="Jetten M.S.M."/>
            <person name="Mascher T."/>
            <person name="Medema M.H."/>
            <person name="Devos D.P."/>
            <person name="Kaster A.-K."/>
            <person name="Ovreas L."/>
            <person name="Rohde M."/>
            <person name="Galperin M.Y."/>
            <person name="Jogler C."/>
        </authorList>
    </citation>
    <scope>NUCLEOTIDE SEQUENCE [LARGE SCALE GENOMIC DNA]</scope>
    <source>
        <strain evidence="2 3">Pan241w</strain>
    </source>
</reference>
<sequence>MPFHLSENELIGGTVLILSLWGLIKDQWFLANTRKGQRLTEWFGPNRAIWVLRIIFLTGMVFGALLASGIIHPIEWE</sequence>
<dbReference type="OrthoDB" id="288444at2"/>
<gene>
    <name evidence="2" type="ORF">Pan241w_33980</name>
</gene>
<evidence type="ECO:0000313" key="3">
    <source>
        <dbReference type="Proteomes" id="UP000317171"/>
    </source>
</evidence>
<dbReference type="Proteomes" id="UP000317171">
    <property type="component" value="Chromosome"/>
</dbReference>
<keyword evidence="1" id="KW-0812">Transmembrane</keyword>
<name>A0A517RHF2_9PLAN</name>
<dbReference type="KEGG" id="gaz:Pan241w_33980"/>